<dbReference type="GO" id="GO:0015074">
    <property type="term" value="P:DNA integration"/>
    <property type="evidence" value="ECO:0007669"/>
    <property type="project" value="InterPro"/>
</dbReference>
<dbReference type="STRING" id="4829.A0A163K138"/>
<dbReference type="InterPro" id="IPR001584">
    <property type="entry name" value="Integrase_cat-core"/>
</dbReference>
<dbReference type="PROSITE" id="PS50994">
    <property type="entry name" value="INTEGRASE"/>
    <property type="match status" value="1"/>
</dbReference>
<reference evidence="2" key="1">
    <citation type="submission" date="2016-04" db="EMBL/GenBank/DDBJ databases">
        <authorList>
            <person name="Evans L.H."/>
            <person name="Alamgir A."/>
            <person name="Owens N."/>
            <person name="Weber N.D."/>
            <person name="Virtaneva K."/>
            <person name="Barbian K."/>
            <person name="Babar A."/>
            <person name="Rosenke K."/>
        </authorList>
    </citation>
    <scope>NUCLEOTIDE SEQUENCE [LARGE SCALE GENOMIC DNA]</scope>
    <source>
        <strain evidence="2">CBS 101.48</strain>
    </source>
</reference>
<gene>
    <name evidence="2" type="primary">ABSGL_09302.1 scaffold 11100</name>
</gene>
<name>A0A163K138_ABSGL</name>
<dbReference type="AlphaFoldDB" id="A0A163K138"/>
<dbReference type="Pfam" id="PF00665">
    <property type="entry name" value="rve"/>
    <property type="match status" value="1"/>
</dbReference>
<organism evidence="2">
    <name type="scientific">Absidia glauca</name>
    <name type="common">Pin mould</name>
    <dbReference type="NCBI Taxonomy" id="4829"/>
    <lineage>
        <taxon>Eukaryota</taxon>
        <taxon>Fungi</taxon>
        <taxon>Fungi incertae sedis</taxon>
        <taxon>Mucoromycota</taxon>
        <taxon>Mucoromycotina</taxon>
        <taxon>Mucoromycetes</taxon>
        <taxon>Mucorales</taxon>
        <taxon>Cunninghamellaceae</taxon>
        <taxon>Absidia</taxon>
    </lineage>
</organism>
<dbReference type="InParanoid" id="A0A163K138"/>
<dbReference type="Gene3D" id="3.30.420.10">
    <property type="entry name" value="Ribonuclease H-like superfamily/Ribonuclease H"/>
    <property type="match status" value="1"/>
</dbReference>
<dbReference type="InterPro" id="IPR012337">
    <property type="entry name" value="RNaseH-like_sf"/>
</dbReference>
<feature type="domain" description="Integrase catalytic" evidence="1">
    <location>
        <begin position="225"/>
        <end position="388"/>
    </location>
</feature>
<proteinExistence type="predicted"/>
<dbReference type="PANTHER" id="PTHR37984:SF5">
    <property type="entry name" value="PROTEIN NYNRIN-LIKE"/>
    <property type="match status" value="1"/>
</dbReference>
<sequence>MVKAQVHTDVKDFIKHFEMAFKVAEIDVQVHYGKYLEWCLGESYEAYLKSKRETLAENTQETWSVVKDWFLEFKDTPAQQIRSINALTMLAWKPMESSEAFGQRFKELLEKHSAEKFSVEQVLAVLAMKDAPRNWVRKFEELMEKAIVEGQQSRDDMIQVFSKMELQGDSSNKKRREHGSAQPVYIHTQTNLNAMLSKWFDTLLDYNFDVVHLPGLDNILPDALSRLFPTAKDLGEQNGNDQLKIDYAVTTEQKKHARATRNTDRFVILRPIEDKTAESVVKAIIPVFCDFGIPTIVQSDNGKEFVNQIMTRFKLKAGFDHRLITPYHPQGNGAAERTVGTSMKLIKKLVEGVSENWDLVVATAQLAINSKVSKRHNATPFSVMFGRKLNDFKNYNEVSYQAS</sequence>
<dbReference type="Proteomes" id="UP000078561">
    <property type="component" value="Unassembled WGS sequence"/>
</dbReference>
<dbReference type="GO" id="GO:0005634">
    <property type="term" value="C:nucleus"/>
    <property type="evidence" value="ECO:0007669"/>
    <property type="project" value="UniProtKB-ARBA"/>
</dbReference>
<dbReference type="SUPFAM" id="SSF53098">
    <property type="entry name" value="Ribonuclease H-like"/>
    <property type="match status" value="1"/>
</dbReference>
<dbReference type="InterPro" id="IPR036397">
    <property type="entry name" value="RNaseH_sf"/>
</dbReference>
<dbReference type="GO" id="GO:0003676">
    <property type="term" value="F:nucleic acid binding"/>
    <property type="evidence" value="ECO:0007669"/>
    <property type="project" value="InterPro"/>
</dbReference>
<evidence type="ECO:0000313" key="2">
    <source>
        <dbReference type="EMBL" id="SAM03463.1"/>
    </source>
</evidence>
<protein>
    <recommendedName>
        <fullName evidence="1">Integrase catalytic domain-containing protein</fullName>
    </recommendedName>
</protein>
<dbReference type="OrthoDB" id="10267344at2759"/>
<dbReference type="PANTHER" id="PTHR37984">
    <property type="entry name" value="PROTEIN CBG26694"/>
    <property type="match status" value="1"/>
</dbReference>
<evidence type="ECO:0000313" key="3">
    <source>
        <dbReference type="Proteomes" id="UP000078561"/>
    </source>
</evidence>
<dbReference type="EMBL" id="LT554192">
    <property type="protein sequence ID" value="SAM03463.1"/>
    <property type="molecule type" value="Genomic_DNA"/>
</dbReference>
<evidence type="ECO:0000259" key="1">
    <source>
        <dbReference type="PROSITE" id="PS50994"/>
    </source>
</evidence>
<accession>A0A163K138</accession>
<dbReference type="InterPro" id="IPR050951">
    <property type="entry name" value="Retrovirus_Pol_polyprotein"/>
</dbReference>
<keyword evidence="3" id="KW-1185">Reference proteome</keyword>